<proteinExistence type="inferred from homology"/>
<dbReference type="Pfam" id="PF00577">
    <property type="entry name" value="Usher"/>
    <property type="match status" value="1"/>
</dbReference>
<evidence type="ECO:0000256" key="11">
    <source>
        <dbReference type="ARBA" id="ARBA00072542"/>
    </source>
</evidence>
<sequence>MPKQIPFFKQTLLSIFVAFACVGYVHAENEFDENFLRQGSQDTPIDISRFNQKNGVIAGQYPADVYVNDNYKGHLTLTFAEQSKQIVLCLTPELKTLLDLQRQAYSTRNLEKVSGDESTQCLSAEAALSQAKVEFDTGLLRLNVNIPQALTIQRPRDYIAPIQWQEGTNAAFVNYDTDYYRSNMKSSYVEQLYLGIRAGANVAGWALRHSGSRYWLRSQDSVFGREKNKSHYERNDTYLQKDFAAIQGLLTLGDFYTNSNITENMALRGLQIASDDRMLPASQRGYAPVVQGVANTNASVTIRQNGAVIYQTTVPAGPFIISDLYPSGSSGDLLVEITEANGQKRQFTVPFASVAPLIRQGQFRYHLAAGRYRNGQEVYPDKAAEVSLQYGLFNNLTLNMGATYHKDYQAGLLGAGFNTPIGAFSADATLARTYFLNSDKTKHGYSLHANYSVNLLSTKTNLTLAAYRYSSENFYTLRDAIWANSNKLVDDENFQYVSNFRPKNQFQISINQNLGEKWGTLYLIGSSYRYWNRARARNEYQLAYSNNWGKLNYQLGFSQSIDKGNGVRDNNVYLSLSLPLGSDNGSLSSTMTHSERINNFQSTFSNSLGNYNQFNYSLSGAMNNQGDRQISGNVNYSGNFAAIRSTVGQDNHQNRQVSLGMSGVVVAHPYGITLGNSVSDNFVIIHAKGGHGALVNSTGQGQTLDYFGNAIVPYSTPYSVNYIGIDPSVLPLNIEFSSTEQQIVPRANSINLVKFNARYNKMILFKLRHVQGSALPMAAEAKDEQGHVVGYIGQGGLLFANDLNKEKGRITVVWGANQADQCHFDYHVKLNKDDTQMKNYDAVCE</sequence>
<evidence type="ECO:0000256" key="6">
    <source>
        <dbReference type="ARBA" id="ARBA00022729"/>
    </source>
</evidence>
<keyword evidence="8" id="KW-1015">Disulfide bond</keyword>
<dbReference type="Pfam" id="PF13954">
    <property type="entry name" value="PapC_N"/>
    <property type="match status" value="1"/>
</dbReference>
<dbReference type="KEGG" id="hpaa:E5Q53_03770"/>
<comment type="similarity">
    <text evidence="2 12">Belongs to the fimbrial export usher family.</text>
</comment>
<keyword evidence="9 12" id="KW-0998">Cell outer membrane</keyword>
<keyword evidence="3 12" id="KW-0813">Transport</keyword>
<dbReference type="InterPro" id="IPR043142">
    <property type="entry name" value="PapC-like_C_sf"/>
</dbReference>
<dbReference type="GeneID" id="78224212"/>
<evidence type="ECO:0000256" key="7">
    <source>
        <dbReference type="ARBA" id="ARBA00023136"/>
    </source>
</evidence>
<feature type="chain" id="PRO_5042289534" description="Outer membrane usher protein HifC" evidence="13">
    <location>
        <begin position="28"/>
        <end position="845"/>
    </location>
</feature>
<evidence type="ECO:0000259" key="14">
    <source>
        <dbReference type="Pfam" id="PF13953"/>
    </source>
</evidence>
<dbReference type="PANTHER" id="PTHR30451">
    <property type="entry name" value="OUTER MEMBRANE USHER PROTEIN"/>
    <property type="match status" value="1"/>
</dbReference>
<dbReference type="InterPro" id="IPR025949">
    <property type="entry name" value="PapC-like_C"/>
</dbReference>
<dbReference type="InterPro" id="IPR037224">
    <property type="entry name" value="PapC_N_sf"/>
</dbReference>
<dbReference type="Gene3D" id="2.60.40.2610">
    <property type="entry name" value="Outer membrane usher protein FimD, plug domain"/>
    <property type="match status" value="1"/>
</dbReference>
<evidence type="ECO:0000256" key="12">
    <source>
        <dbReference type="RuleBase" id="RU003884"/>
    </source>
</evidence>
<evidence type="ECO:0000256" key="2">
    <source>
        <dbReference type="ARBA" id="ARBA00008064"/>
    </source>
</evidence>
<feature type="signal peptide" evidence="13">
    <location>
        <begin position="1"/>
        <end position="27"/>
    </location>
</feature>
<dbReference type="InterPro" id="IPR042186">
    <property type="entry name" value="FimD_plug_dom"/>
</dbReference>
<keyword evidence="6 13" id="KW-0732">Signal</keyword>
<dbReference type="Gene3D" id="2.60.40.3110">
    <property type="match status" value="1"/>
</dbReference>
<evidence type="ECO:0000256" key="1">
    <source>
        <dbReference type="ARBA" id="ARBA00004571"/>
    </source>
</evidence>
<organism evidence="16 17">
    <name type="scientific">Haemophilus parahaemolyticus</name>
    <dbReference type="NCBI Taxonomy" id="735"/>
    <lineage>
        <taxon>Bacteria</taxon>
        <taxon>Pseudomonadati</taxon>
        <taxon>Pseudomonadota</taxon>
        <taxon>Gammaproteobacteria</taxon>
        <taxon>Pasteurellales</taxon>
        <taxon>Pasteurellaceae</taxon>
        <taxon>Haemophilus</taxon>
    </lineage>
</organism>
<evidence type="ECO:0000313" key="17">
    <source>
        <dbReference type="Proteomes" id="UP000323974"/>
    </source>
</evidence>
<dbReference type="Proteomes" id="UP000323974">
    <property type="component" value="Chromosome"/>
</dbReference>
<keyword evidence="5 12" id="KW-0812">Transmembrane</keyword>
<keyword evidence="4" id="KW-1134">Transmembrane beta strand</keyword>
<keyword evidence="12" id="KW-1029">Fimbrium biogenesis</keyword>
<gene>
    <name evidence="16" type="ORF">E5Q53_03770</name>
</gene>
<dbReference type="EMBL" id="CP038817">
    <property type="protein sequence ID" value="QEN10635.1"/>
    <property type="molecule type" value="Genomic_DNA"/>
</dbReference>
<evidence type="ECO:0000256" key="9">
    <source>
        <dbReference type="ARBA" id="ARBA00023237"/>
    </source>
</evidence>
<keyword evidence="7 12" id="KW-0472">Membrane</keyword>
<dbReference type="GO" id="GO:0015473">
    <property type="term" value="F:fimbrial usher porin activity"/>
    <property type="evidence" value="ECO:0007669"/>
    <property type="project" value="InterPro"/>
</dbReference>
<dbReference type="FunFam" id="2.60.40.3110:FF:000001">
    <property type="entry name" value="Putative fimbrial outer membrane usher"/>
    <property type="match status" value="1"/>
</dbReference>
<evidence type="ECO:0000259" key="15">
    <source>
        <dbReference type="Pfam" id="PF13954"/>
    </source>
</evidence>
<dbReference type="PROSITE" id="PS01151">
    <property type="entry name" value="FIMBRIAL_USHER"/>
    <property type="match status" value="1"/>
</dbReference>
<dbReference type="Gene3D" id="2.60.40.2070">
    <property type="match status" value="1"/>
</dbReference>
<dbReference type="Gene3D" id="3.10.20.410">
    <property type="match status" value="1"/>
</dbReference>
<dbReference type="PROSITE" id="PS51257">
    <property type="entry name" value="PROKAR_LIPOPROTEIN"/>
    <property type="match status" value="1"/>
</dbReference>
<dbReference type="InterPro" id="IPR000015">
    <property type="entry name" value="Fimb_usher"/>
</dbReference>
<comment type="function">
    <text evidence="10">Essential for piliation.</text>
</comment>
<dbReference type="InterPro" id="IPR025885">
    <property type="entry name" value="PapC_N"/>
</dbReference>
<dbReference type="AlphaFoldDB" id="A0AAE6MNW5"/>
<dbReference type="RefSeq" id="WP_005707097.1">
    <property type="nucleotide sequence ID" value="NZ_CP038817.1"/>
</dbReference>
<evidence type="ECO:0000256" key="5">
    <source>
        <dbReference type="ARBA" id="ARBA00022692"/>
    </source>
</evidence>
<dbReference type="Pfam" id="PF13953">
    <property type="entry name" value="PapC_C"/>
    <property type="match status" value="1"/>
</dbReference>
<evidence type="ECO:0000256" key="8">
    <source>
        <dbReference type="ARBA" id="ARBA00023157"/>
    </source>
</evidence>
<evidence type="ECO:0000313" key="16">
    <source>
        <dbReference type="EMBL" id="QEN10635.1"/>
    </source>
</evidence>
<evidence type="ECO:0000256" key="3">
    <source>
        <dbReference type="ARBA" id="ARBA00022448"/>
    </source>
</evidence>
<reference evidence="16 17" key="1">
    <citation type="submission" date="2019-04" db="EMBL/GenBank/DDBJ databases">
        <title>Complete Genome and Methylome Analysis of Haemophilus haemolyticus NEB129.</title>
        <authorList>
            <person name="Fomenkov A."/>
            <person name="Roberts R.J."/>
            <person name="Anton B.P."/>
            <person name="Vincze T."/>
        </authorList>
    </citation>
    <scope>NUCLEOTIDE SEQUENCE [LARGE SCALE GENOMIC DNA]</scope>
    <source>
        <strain evidence="16 17">NEB129</strain>
    </source>
</reference>
<comment type="subcellular location">
    <subcellularLocation>
        <location evidence="1 12">Cell outer membrane</location>
        <topology evidence="1 12">Multi-pass membrane protein</topology>
    </subcellularLocation>
</comment>
<feature type="domain" description="PapC-like C-terminal" evidence="14">
    <location>
        <begin position="764"/>
        <end position="828"/>
    </location>
</feature>
<dbReference type="InterPro" id="IPR018030">
    <property type="entry name" value="Fimbrial_membr_usher_CS"/>
</dbReference>
<evidence type="ECO:0000256" key="13">
    <source>
        <dbReference type="SAM" id="SignalP"/>
    </source>
</evidence>
<name>A0AAE6MNW5_HAEPH</name>
<evidence type="ECO:0000256" key="4">
    <source>
        <dbReference type="ARBA" id="ARBA00022452"/>
    </source>
</evidence>
<dbReference type="GO" id="GO:0009279">
    <property type="term" value="C:cell outer membrane"/>
    <property type="evidence" value="ECO:0007669"/>
    <property type="project" value="UniProtKB-SubCell"/>
</dbReference>
<dbReference type="PANTHER" id="PTHR30451:SF5">
    <property type="entry name" value="SLR0019 PROTEIN"/>
    <property type="match status" value="1"/>
</dbReference>
<dbReference type="SUPFAM" id="SSF141729">
    <property type="entry name" value="FimD N-terminal domain-like"/>
    <property type="match status" value="1"/>
</dbReference>
<evidence type="ECO:0000256" key="10">
    <source>
        <dbReference type="ARBA" id="ARBA00059415"/>
    </source>
</evidence>
<protein>
    <recommendedName>
        <fullName evidence="11">Outer membrane usher protein HifC</fullName>
    </recommendedName>
</protein>
<feature type="domain" description="PapC N-terminal" evidence="15">
    <location>
        <begin position="30"/>
        <end position="177"/>
    </location>
</feature>
<dbReference type="GO" id="GO:0009297">
    <property type="term" value="P:pilus assembly"/>
    <property type="evidence" value="ECO:0007669"/>
    <property type="project" value="InterPro"/>
</dbReference>
<accession>A0AAE6MNW5</accession>